<sequence>MQTKEEMCHCFHHRVHVTCKSPKYPKTEGLVFSSARMYPYEGNHSTEFPRVPQVSRAFGLQAQDAERMFLSQWQREEDIVEYQEGK</sequence>
<name>A0AAV3YJ01_9GAST</name>
<reference evidence="1 2" key="1">
    <citation type="journal article" date="2021" name="Elife">
        <title>Chloroplast acquisition without the gene transfer in kleptoplastic sea slugs, Plakobranchus ocellatus.</title>
        <authorList>
            <person name="Maeda T."/>
            <person name="Takahashi S."/>
            <person name="Yoshida T."/>
            <person name="Shimamura S."/>
            <person name="Takaki Y."/>
            <person name="Nagai Y."/>
            <person name="Toyoda A."/>
            <person name="Suzuki Y."/>
            <person name="Arimoto A."/>
            <person name="Ishii H."/>
            <person name="Satoh N."/>
            <person name="Nishiyama T."/>
            <person name="Hasebe M."/>
            <person name="Maruyama T."/>
            <person name="Minagawa J."/>
            <person name="Obokata J."/>
            <person name="Shigenobu S."/>
        </authorList>
    </citation>
    <scope>NUCLEOTIDE SEQUENCE [LARGE SCALE GENOMIC DNA]</scope>
</reference>
<organism evidence="1 2">
    <name type="scientific">Plakobranchus ocellatus</name>
    <dbReference type="NCBI Taxonomy" id="259542"/>
    <lineage>
        <taxon>Eukaryota</taxon>
        <taxon>Metazoa</taxon>
        <taxon>Spiralia</taxon>
        <taxon>Lophotrochozoa</taxon>
        <taxon>Mollusca</taxon>
        <taxon>Gastropoda</taxon>
        <taxon>Heterobranchia</taxon>
        <taxon>Euthyneura</taxon>
        <taxon>Panpulmonata</taxon>
        <taxon>Sacoglossa</taxon>
        <taxon>Placobranchoidea</taxon>
        <taxon>Plakobranchidae</taxon>
        <taxon>Plakobranchus</taxon>
    </lineage>
</organism>
<keyword evidence="2" id="KW-1185">Reference proteome</keyword>
<comment type="caution">
    <text evidence="1">The sequence shown here is derived from an EMBL/GenBank/DDBJ whole genome shotgun (WGS) entry which is preliminary data.</text>
</comment>
<protein>
    <submittedName>
        <fullName evidence="1">Uncharacterized protein</fullName>
    </submittedName>
</protein>
<proteinExistence type="predicted"/>
<evidence type="ECO:0000313" key="1">
    <source>
        <dbReference type="EMBL" id="GFN82861.1"/>
    </source>
</evidence>
<gene>
    <name evidence="1" type="ORF">PoB_000936700</name>
</gene>
<dbReference type="AlphaFoldDB" id="A0AAV3YJ01"/>
<evidence type="ECO:0000313" key="2">
    <source>
        <dbReference type="Proteomes" id="UP000735302"/>
    </source>
</evidence>
<accession>A0AAV3YJ01</accession>
<dbReference type="Proteomes" id="UP000735302">
    <property type="component" value="Unassembled WGS sequence"/>
</dbReference>
<dbReference type="EMBL" id="BLXT01001042">
    <property type="protein sequence ID" value="GFN82861.1"/>
    <property type="molecule type" value="Genomic_DNA"/>
</dbReference>